<feature type="transmembrane region" description="Helical" evidence="1">
    <location>
        <begin position="118"/>
        <end position="135"/>
    </location>
</feature>
<gene>
    <name evidence="2" type="ORF">AMELA_G00030730</name>
</gene>
<comment type="caution">
    <text evidence="2">The sequence shown here is derived from an EMBL/GenBank/DDBJ whole genome shotgun (WGS) entry which is preliminary data.</text>
</comment>
<dbReference type="AlphaFoldDB" id="A0A7J6B778"/>
<organism evidence="2 3">
    <name type="scientific">Ameiurus melas</name>
    <name type="common">Black bullhead</name>
    <name type="synonym">Silurus melas</name>
    <dbReference type="NCBI Taxonomy" id="219545"/>
    <lineage>
        <taxon>Eukaryota</taxon>
        <taxon>Metazoa</taxon>
        <taxon>Chordata</taxon>
        <taxon>Craniata</taxon>
        <taxon>Vertebrata</taxon>
        <taxon>Euteleostomi</taxon>
        <taxon>Actinopterygii</taxon>
        <taxon>Neopterygii</taxon>
        <taxon>Teleostei</taxon>
        <taxon>Ostariophysi</taxon>
        <taxon>Siluriformes</taxon>
        <taxon>Ictaluridae</taxon>
        <taxon>Ameiurus</taxon>
    </lineage>
</organism>
<keyword evidence="3" id="KW-1185">Reference proteome</keyword>
<keyword evidence="1" id="KW-0812">Transmembrane</keyword>
<protein>
    <submittedName>
        <fullName evidence="2">Uncharacterized protein</fullName>
    </submittedName>
</protein>
<keyword evidence="1" id="KW-1133">Transmembrane helix</keyword>
<reference evidence="2 3" key="1">
    <citation type="submission" date="2020-02" db="EMBL/GenBank/DDBJ databases">
        <title>A chromosome-scale genome assembly of the black bullhead catfish (Ameiurus melas).</title>
        <authorList>
            <person name="Wen M."/>
            <person name="Zham M."/>
            <person name="Cabau C."/>
            <person name="Klopp C."/>
            <person name="Donnadieu C."/>
            <person name="Roques C."/>
            <person name="Bouchez O."/>
            <person name="Lampietro C."/>
            <person name="Jouanno E."/>
            <person name="Herpin A."/>
            <person name="Louis A."/>
            <person name="Berthelot C."/>
            <person name="Parey E."/>
            <person name="Roest-Crollius H."/>
            <person name="Braasch I."/>
            <person name="Postlethwait J."/>
            <person name="Robinson-Rechavi M."/>
            <person name="Echchiki A."/>
            <person name="Begum T."/>
            <person name="Montfort J."/>
            <person name="Schartl M."/>
            <person name="Bobe J."/>
            <person name="Guiguen Y."/>
        </authorList>
    </citation>
    <scope>NUCLEOTIDE SEQUENCE [LARGE SCALE GENOMIC DNA]</scope>
    <source>
        <strain evidence="2">M_S1</strain>
        <tissue evidence="2">Blood</tissue>
    </source>
</reference>
<evidence type="ECO:0000313" key="3">
    <source>
        <dbReference type="Proteomes" id="UP000593565"/>
    </source>
</evidence>
<feature type="transmembrane region" description="Helical" evidence="1">
    <location>
        <begin position="169"/>
        <end position="187"/>
    </location>
</feature>
<proteinExistence type="predicted"/>
<accession>A0A7J6B778</accession>
<dbReference type="PANTHER" id="PTHR34488">
    <property type="entry name" value="SI:CH211-245H14.1-RELATED"/>
    <property type="match status" value="1"/>
</dbReference>
<dbReference type="EMBL" id="JAAGNN010000003">
    <property type="protein sequence ID" value="KAF4090882.1"/>
    <property type="molecule type" value="Genomic_DNA"/>
</dbReference>
<sequence length="193" mass="22690">MLPVRSVYPLVLGKNMNSDKHFMDHLRSKMKLQHSHKRIVLVSLHHTFDRDYIAPDSRHSVKRNDVFAVDCLYHEDMGLLNTRTNDEALKRVIKHLGGEAPYKVSERSLSIGANKTELIPWLCAVLSSFLFFLVLPEEYSFFNIFIFEMFLLIVIYVSMRYYSLNKWTLWIFIGINGVFIFVIQLFTKESVHE</sequence>
<dbReference type="Proteomes" id="UP000593565">
    <property type="component" value="Unassembled WGS sequence"/>
</dbReference>
<name>A0A7J6B778_AMEME</name>
<feature type="transmembrane region" description="Helical" evidence="1">
    <location>
        <begin position="141"/>
        <end position="162"/>
    </location>
</feature>
<evidence type="ECO:0000313" key="2">
    <source>
        <dbReference type="EMBL" id="KAF4090882.1"/>
    </source>
</evidence>
<keyword evidence="1" id="KW-0472">Membrane</keyword>
<dbReference type="PANTHER" id="PTHR34488:SF1">
    <property type="entry name" value="SI:CH211-245H14.1-RELATED"/>
    <property type="match status" value="1"/>
</dbReference>
<evidence type="ECO:0000256" key="1">
    <source>
        <dbReference type="SAM" id="Phobius"/>
    </source>
</evidence>